<keyword evidence="16" id="KW-1185">Reference proteome</keyword>
<evidence type="ECO:0000256" key="1">
    <source>
        <dbReference type="ARBA" id="ARBA00004429"/>
    </source>
</evidence>
<keyword evidence="6" id="KW-0571">Peptide transport</keyword>
<comment type="similarity">
    <text evidence="10">Belongs to the binding-protein-dependent transport system permease family. OppBC subfamily.</text>
</comment>
<dbReference type="CDD" id="cd06261">
    <property type="entry name" value="TM_PBP2"/>
    <property type="match status" value="1"/>
</dbReference>
<evidence type="ECO:0000256" key="8">
    <source>
        <dbReference type="ARBA" id="ARBA00022989"/>
    </source>
</evidence>
<accession>A0A221VYB2</accession>
<evidence type="ECO:0000256" key="2">
    <source>
        <dbReference type="ARBA" id="ARBA00022448"/>
    </source>
</evidence>
<gene>
    <name evidence="15" type="primary">oppC1</name>
    <name evidence="15" type="ORF">AHOG_04235</name>
</gene>
<keyword evidence="2 12" id="KW-0813">Transport</keyword>
<feature type="transmembrane region" description="Helical" evidence="12">
    <location>
        <begin position="44"/>
        <end position="66"/>
    </location>
</feature>
<evidence type="ECO:0000256" key="6">
    <source>
        <dbReference type="ARBA" id="ARBA00022856"/>
    </source>
</evidence>
<dbReference type="GO" id="GO:0015031">
    <property type="term" value="P:protein transport"/>
    <property type="evidence" value="ECO:0007669"/>
    <property type="project" value="UniProtKB-KW"/>
</dbReference>
<evidence type="ECO:0000256" key="4">
    <source>
        <dbReference type="ARBA" id="ARBA00022519"/>
    </source>
</evidence>
<name>A0A221VYB2_9PSEU</name>
<dbReference type="PANTHER" id="PTHR43386">
    <property type="entry name" value="OLIGOPEPTIDE TRANSPORT SYSTEM PERMEASE PROTEIN APPC"/>
    <property type="match status" value="1"/>
</dbReference>
<dbReference type="EMBL" id="CP022521">
    <property type="protein sequence ID" value="ASO18503.1"/>
    <property type="molecule type" value="Genomic_DNA"/>
</dbReference>
<dbReference type="PROSITE" id="PS50928">
    <property type="entry name" value="ABC_TM1"/>
    <property type="match status" value="1"/>
</dbReference>
<dbReference type="Gene3D" id="1.10.3720.10">
    <property type="entry name" value="MetI-like"/>
    <property type="match status" value="1"/>
</dbReference>
<sequence>MAEIVSTTTPGTPGEPPTDSAGEFGTAARKQWQIVLRRFMQHKLAMISLVVLVLLVLFALIAPMFWHYSYTYTGGGRFENPSPEHPLGTDQIGRDMFAVLLRGTQFSLLIAMVVALMATAIGVVLGATAGLLGGFVDSLVMRFVDLMLIIPQIALVGIAAAIFGGSWYLVAIALGLFSWMSVARINRGQTLSLAQREFVEAARAMGASNTRIILKHILPNLTGIITVNATLAVATAVLAEAALSFIGLGVQIPDTSLGLVINANYNQFLTRPWLFWAPFLAILLISLTINFIGDGIRDAFDPRQTKVRA</sequence>
<protein>
    <recommendedName>
        <fullName evidence="11">Oligopeptide transport system permease protein OppC</fullName>
    </recommendedName>
</protein>
<dbReference type="PANTHER" id="PTHR43386:SF2">
    <property type="entry name" value="OLIGOPEPTIDE TRANSPORT SYSTEM PERMEASE PROTEIN OPPC"/>
    <property type="match status" value="1"/>
</dbReference>
<evidence type="ECO:0000256" key="9">
    <source>
        <dbReference type="ARBA" id="ARBA00023136"/>
    </source>
</evidence>
<feature type="transmembrane region" description="Helical" evidence="12">
    <location>
        <begin position="221"/>
        <end position="253"/>
    </location>
</feature>
<dbReference type="InterPro" id="IPR050366">
    <property type="entry name" value="BP-dependent_transpt_permease"/>
</dbReference>
<organism evidence="15 16">
    <name type="scientific">Actinoalloteichus hoggarensis</name>
    <dbReference type="NCBI Taxonomy" id="1470176"/>
    <lineage>
        <taxon>Bacteria</taxon>
        <taxon>Bacillati</taxon>
        <taxon>Actinomycetota</taxon>
        <taxon>Actinomycetes</taxon>
        <taxon>Pseudonocardiales</taxon>
        <taxon>Pseudonocardiaceae</taxon>
        <taxon>Actinoalloteichus</taxon>
    </lineage>
</organism>
<comment type="subcellular location">
    <subcellularLocation>
        <location evidence="1">Cell inner membrane</location>
        <topology evidence="1">Multi-pass membrane protein</topology>
    </subcellularLocation>
    <subcellularLocation>
        <location evidence="12">Cell membrane</location>
        <topology evidence="12">Multi-pass membrane protein</topology>
    </subcellularLocation>
</comment>
<dbReference type="InterPro" id="IPR000515">
    <property type="entry name" value="MetI-like"/>
</dbReference>
<evidence type="ECO:0000313" key="16">
    <source>
        <dbReference type="Proteomes" id="UP000204221"/>
    </source>
</evidence>
<dbReference type="Pfam" id="PF00528">
    <property type="entry name" value="BPD_transp_1"/>
    <property type="match status" value="1"/>
</dbReference>
<dbReference type="AlphaFoldDB" id="A0A221VYB2"/>
<dbReference type="Pfam" id="PF12911">
    <property type="entry name" value="OppC_N"/>
    <property type="match status" value="1"/>
</dbReference>
<evidence type="ECO:0000313" key="15">
    <source>
        <dbReference type="EMBL" id="ASO18503.1"/>
    </source>
</evidence>
<evidence type="ECO:0000256" key="11">
    <source>
        <dbReference type="ARBA" id="ARBA00072251"/>
    </source>
</evidence>
<keyword evidence="9 12" id="KW-0472">Membrane</keyword>
<evidence type="ECO:0000256" key="3">
    <source>
        <dbReference type="ARBA" id="ARBA00022475"/>
    </source>
</evidence>
<feature type="transmembrane region" description="Helical" evidence="12">
    <location>
        <begin position="106"/>
        <end position="136"/>
    </location>
</feature>
<keyword evidence="3" id="KW-1003">Cell membrane</keyword>
<dbReference type="InterPro" id="IPR025966">
    <property type="entry name" value="OppC_N"/>
</dbReference>
<keyword evidence="8 12" id="KW-1133">Transmembrane helix</keyword>
<dbReference type="GO" id="GO:0055085">
    <property type="term" value="P:transmembrane transport"/>
    <property type="evidence" value="ECO:0007669"/>
    <property type="project" value="InterPro"/>
</dbReference>
<keyword evidence="7" id="KW-0653">Protein transport</keyword>
<evidence type="ECO:0000256" key="7">
    <source>
        <dbReference type="ARBA" id="ARBA00022927"/>
    </source>
</evidence>
<reference evidence="15 16" key="1">
    <citation type="submission" date="2017-07" db="EMBL/GenBank/DDBJ databases">
        <title>Complete genome sequence of Actinoalloteichus hoggarensis DSM 45943, type strain of Actinoalloteichus hoggarensis.</title>
        <authorList>
            <person name="Ruckert C."/>
            <person name="Nouioui I."/>
            <person name="Willmese J."/>
            <person name="van Wezel G."/>
            <person name="Klenk H.-P."/>
            <person name="Kalinowski J."/>
            <person name="Zotchev S.B."/>
        </authorList>
    </citation>
    <scope>NUCLEOTIDE SEQUENCE [LARGE SCALE GENOMIC DNA]</scope>
    <source>
        <strain evidence="15 16">DSM 45943</strain>
    </source>
</reference>
<keyword evidence="5 12" id="KW-0812">Transmembrane</keyword>
<dbReference type="GO" id="GO:0015833">
    <property type="term" value="P:peptide transport"/>
    <property type="evidence" value="ECO:0007669"/>
    <property type="project" value="UniProtKB-KW"/>
</dbReference>
<dbReference type="KEGG" id="ahg:AHOG_04235"/>
<feature type="domain" description="ABC transmembrane type-1" evidence="14">
    <location>
        <begin position="108"/>
        <end position="293"/>
    </location>
</feature>
<evidence type="ECO:0000256" key="13">
    <source>
        <dbReference type="SAM" id="MobiDB-lite"/>
    </source>
</evidence>
<dbReference type="InterPro" id="IPR035906">
    <property type="entry name" value="MetI-like_sf"/>
</dbReference>
<feature type="transmembrane region" description="Helical" evidence="12">
    <location>
        <begin position="273"/>
        <end position="293"/>
    </location>
</feature>
<evidence type="ECO:0000256" key="12">
    <source>
        <dbReference type="RuleBase" id="RU363032"/>
    </source>
</evidence>
<keyword evidence="4" id="KW-0997">Cell inner membrane</keyword>
<evidence type="ECO:0000259" key="14">
    <source>
        <dbReference type="PROSITE" id="PS50928"/>
    </source>
</evidence>
<dbReference type="GO" id="GO:0005886">
    <property type="term" value="C:plasma membrane"/>
    <property type="evidence" value="ECO:0007669"/>
    <property type="project" value="UniProtKB-SubCell"/>
</dbReference>
<dbReference type="SUPFAM" id="SSF161098">
    <property type="entry name" value="MetI-like"/>
    <property type="match status" value="1"/>
</dbReference>
<proteinExistence type="inferred from homology"/>
<feature type="region of interest" description="Disordered" evidence="13">
    <location>
        <begin position="1"/>
        <end position="23"/>
    </location>
</feature>
<feature type="transmembrane region" description="Helical" evidence="12">
    <location>
        <begin position="143"/>
        <end position="162"/>
    </location>
</feature>
<evidence type="ECO:0000256" key="5">
    <source>
        <dbReference type="ARBA" id="ARBA00022692"/>
    </source>
</evidence>
<dbReference type="Proteomes" id="UP000204221">
    <property type="component" value="Chromosome"/>
</dbReference>
<evidence type="ECO:0000256" key="10">
    <source>
        <dbReference type="ARBA" id="ARBA00024202"/>
    </source>
</evidence>